<name>A0A9D4GE02_DREPO</name>
<keyword evidence="2" id="KW-1185">Reference proteome</keyword>
<protein>
    <submittedName>
        <fullName evidence="1">Uncharacterized protein</fullName>
    </submittedName>
</protein>
<dbReference type="Proteomes" id="UP000828390">
    <property type="component" value="Unassembled WGS sequence"/>
</dbReference>
<evidence type="ECO:0000313" key="2">
    <source>
        <dbReference type="Proteomes" id="UP000828390"/>
    </source>
</evidence>
<organism evidence="1 2">
    <name type="scientific">Dreissena polymorpha</name>
    <name type="common">Zebra mussel</name>
    <name type="synonym">Mytilus polymorpha</name>
    <dbReference type="NCBI Taxonomy" id="45954"/>
    <lineage>
        <taxon>Eukaryota</taxon>
        <taxon>Metazoa</taxon>
        <taxon>Spiralia</taxon>
        <taxon>Lophotrochozoa</taxon>
        <taxon>Mollusca</taxon>
        <taxon>Bivalvia</taxon>
        <taxon>Autobranchia</taxon>
        <taxon>Heteroconchia</taxon>
        <taxon>Euheterodonta</taxon>
        <taxon>Imparidentia</taxon>
        <taxon>Neoheterodontei</taxon>
        <taxon>Myida</taxon>
        <taxon>Dreissenoidea</taxon>
        <taxon>Dreissenidae</taxon>
        <taxon>Dreissena</taxon>
    </lineage>
</organism>
<gene>
    <name evidence="1" type="ORF">DPMN_142182</name>
</gene>
<reference evidence="1" key="1">
    <citation type="journal article" date="2019" name="bioRxiv">
        <title>The Genome of the Zebra Mussel, Dreissena polymorpha: A Resource for Invasive Species Research.</title>
        <authorList>
            <person name="McCartney M.A."/>
            <person name="Auch B."/>
            <person name="Kono T."/>
            <person name="Mallez S."/>
            <person name="Zhang Y."/>
            <person name="Obille A."/>
            <person name="Becker A."/>
            <person name="Abrahante J.E."/>
            <person name="Garbe J."/>
            <person name="Badalamenti J.P."/>
            <person name="Herman A."/>
            <person name="Mangelson H."/>
            <person name="Liachko I."/>
            <person name="Sullivan S."/>
            <person name="Sone E.D."/>
            <person name="Koren S."/>
            <person name="Silverstein K.A.T."/>
            <person name="Beckman K.B."/>
            <person name="Gohl D.M."/>
        </authorList>
    </citation>
    <scope>NUCLEOTIDE SEQUENCE</scope>
    <source>
        <strain evidence="1">Duluth1</strain>
        <tissue evidence="1">Whole animal</tissue>
    </source>
</reference>
<comment type="caution">
    <text evidence="1">The sequence shown here is derived from an EMBL/GenBank/DDBJ whole genome shotgun (WGS) entry which is preliminary data.</text>
</comment>
<proteinExistence type="predicted"/>
<accession>A0A9D4GE02</accession>
<sequence>MMKSTSVEKQAYGKMFKEAFGNIIGNSKKPHSTDIEVELIYYDVTPEDIILTGDIIPGLAWEYVYNYLMDQKSRACTACNSHLKLIKEIV</sequence>
<dbReference type="AlphaFoldDB" id="A0A9D4GE02"/>
<dbReference type="EMBL" id="JAIWYP010000006">
    <property type="protein sequence ID" value="KAH3813716.1"/>
    <property type="molecule type" value="Genomic_DNA"/>
</dbReference>
<reference evidence="1" key="2">
    <citation type="submission" date="2020-11" db="EMBL/GenBank/DDBJ databases">
        <authorList>
            <person name="McCartney M.A."/>
            <person name="Auch B."/>
            <person name="Kono T."/>
            <person name="Mallez S."/>
            <person name="Becker A."/>
            <person name="Gohl D.M."/>
            <person name="Silverstein K.A.T."/>
            <person name="Koren S."/>
            <person name="Bechman K.B."/>
            <person name="Herman A."/>
            <person name="Abrahante J.E."/>
            <person name="Garbe J."/>
        </authorList>
    </citation>
    <scope>NUCLEOTIDE SEQUENCE</scope>
    <source>
        <strain evidence="1">Duluth1</strain>
        <tissue evidence="1">Whole animal</tissue>
    </source>
</reference>
<evidence type="ECO:0000313" key="1">
    <source>
        <dbReference type="EMBL" id="KAH3813716.1"/>
    </source>
</evidence>